<reference evidence="7 8" key="1">
    <citation type="journal article" date="2019" name="Nat. Med.">
        <title>A library of human gut bacterial isolates paired with longitudinal multiomics data enables mechanistic microbiome research.</title>
        <authorList>
            <person name="Poyet M."/>
            <person name="Groussin M."/>
            <person name="Gibbons S.M."/>
            <person name="Avila-Pacheco J."/>
            <person name="Jiang X."/>
            <person name="Kearney S.M."/>
            <person name="Perrotta A.R."/>
            <person name="Berdy B."/>
            <person name="Zhao S."/>
            <person name="Lieberman T.D."/>
            <person name="Swanson P.K."/>
            <person name="Smith M."/>
            <person name="Roesemann S."/>
            <person name="Alexander J.E."/>
            <person name="Rich S.A."/>
            <person name="Livny J."/>
            <person name="Vlamakis H."/>
            <person name="Clish C."/>
            <person name="Bullock K."/>
            <person name="Deik A."/>
            <person name="Scott J."/>
            <person name="Pierce K.A."/>
            <person name="Xavier R.J."/>
            <person name="Alm E.J."/>
        </authorList>
    </citation>
    <scope>NUCLEOTIDE SEQUENCE [LARGE SCALE GENOMIC DNA]</scope>
    <source>
        <strain evidence="7 8">BIOML-A204</strain>
    </source>
</reference>
<dbReference type="Pfam" id="PF01915">
    <property type="entry name" value="Glyco_hydro_3_C"/>
    <property type="match status" value="1"/>
</dbReference>
<dbReference type="RefSeq" id="WP_055203635.1">
    <property type="nucleotide sequence ID" value="NZ_JBDMOQ010000044.1"/>
</dbReference>
<comment type="caution">
    <text evidence="7">The sequence shown here is derived from an EMBL/GenBank/DDBJ whole genome shotgun (WGS) entry which is preliminary data.</text>
</comment>
<evidence type="ECO:0000256" key="2">
    <source>
        <dbReference type="ARBA" id="ARBA00022801"/>
    </source>
</evidence>
<evidence type="ECO:0000313" key="8">
    <source>
        <dbReference type="Proteomes" id="UP000323119"/>
    </source>
</evidence>
<keyword evidence="4" id="KW-0326">Glycosidase</keyword>
<dbReference type="AlphaFoldDB" id="A0A9P3ZHD8"/>
<feature type="chain" id="PRO_5040489717" evidence="5">
    <location>
        <begin position="19"/>
        <end position="776"/>
    </location>
</feature>
<feature type="signal peptide" evidence="5">
    <location>
        <begin position="1"/>
        <end position="18"/>
    </location>
</feature>
<keyword evidence="2 4" id="KW-0378">Hydrolase</keyword>
<dbReference type="GO" id="GO:0005975">
    <property type="term" value="P:carbohydrate metabolic process"/>
    <property type="evidence" value="ECO:0007669"/>
    <property type="project" value="InterPro"/>
</dbReference>
<dbReference type="InterPro" id="IPR050288">
    <property type="entry name" value="Cellulose_deg_GH3"/>
</dbReference>
<dbReference type="InterPro" id="IPR017853">
    <property type="entry name" value="GH"/>
</dbReference>
<evidence type="ECO:0000256" key="4">
    <source>
        <dbReference type="RuleBase" id="RU361161"/>
    </source>
</evidence>
<dbReference type="Pfam" id="PF00933">
    <property type="entry name" value="Glyco_hydro_3"/>
    <property type="match status" value="1"/>
</dbReference>
<dbReference type="InterPro" id="IPR002772">
    <property type="entry name" value="Glyco_hydro_3_C"/>
</dbReference>
<dbReference type="InterPro" id="IPR026891">
    <property type="entry name" value="Fn3-like"/>
</dbReference>
<dbReference type="SMART" id="SM01217">
    <property type="entry name" value="Fn3_like"/>
    <property type="match status" value="1"/>
</dbReference>
<protein>
    <submittedName>
        <fullName evidence="7">Beta-glucosidase</fullName>
    </submittedName>
</protein>
<organism evidence="7 8">
    <name type="scientific">Alistipes onderdonkii</name>
    <dbReference type="NCBI Taxonomy" id="328813"/>
    <lineage>
        <taxon>Bacteria</taxon>
        <taxon>Pseudomonadati</taxon>
        <taxon>Bacteroidota</taxon>
        <taxon>Bacteroidia</taxon>
        <taxon>Bacteroidales</taxon>
        <taxon>Rikenellaceae</taxon>
        <taxon>Alistipes</taxon>
    </lineage>
</organism>
<dbReference type="Gene3D" id="2.60.40.10">
    <property type="entry name" value="Immunoglobulins"/>
    <property type="match status" value="1"/>
</dbReference>
<dbReference type="SUPFAM" id="SSF51445">
    <property type="entry name" value="(Trans)glycosidases"/>
    <property type="match status" value="1"/>
</dbReference>
<dbReference type="PROSITE" id="PS00775">
    <property type="entry name" value="GLYCOSYL_HYDROL_F3"/>
    <property type="match status" value="1"/>
</dbReference>
<keyword evidence="3" id="KW-0119">Carbohydrate metabolism</keyword>
<dbReference type="Proteomes" id="UP000323119">
    <property type="component" value="Unassembled WGS sequence"/>
</dbReference>
<evidence type="ECO:0000256" key="1">
    <source>
        <dbReference type="ARBA" id="ARBA00005336"/>
    </source>
</evidence>
<dbReference type="InterPro" id="IPR013783">
    <property type="entry name" value="Ig-like_fold"/>
</dbReference>
<sequence length="776" mass="84688">MKKLLIALFLFPVTLVVAVPSAKPRLGEAPVRKIVAAMSLEEKAGLLVGTSMEGYAGEGAVTGRTLKTVPGSAGTTRSLESYGIPTTVMADGPAGLRIDPERAGDARTYFCTAFPIGTMLASTWDEAAIERCGAAMGNEVLEYGCDVILGPGMNIHRHPLCGRNFEYYSEDPLLSGKCGAAMVRGIQSQGVGTSVKHFAANNQESMRLQNDARVSQRALREIYLRGFEIAVKEGRPWTVMSSYNRINGPYTQESRELLTTVLRDEWGYEGLVVSDWIGKRNTVAQVHAGNDLMMPGEPAQAREIVEAVRSGRLAEADVDRCVTRVLEYILRTPRFRKQAVSETPDLEAHAAVSRQVAAEGMVLLRNEGAALPLAAGCNLSVFGVNAYDCIAGGTGAGHVNKAYTVDLDEGLRNAGFRLNTRTADLYAKYMSFGEALLAEQNALRYLGEKWFVPETTLTPEFIASRAADSDAAIVALGRNSGEYNDRPTSDFYLTEAERELLESVCSAFHAAGKKVVVVLNIGGVIETMSWKELPDAILLAWQGGLEAGNAMADVLSGHVSPSGRLPMTFPADYSDHPSSKNFPLDYRGHRGDWADDAPERHLRNLGFTSYEEDIWVGYRYFSTHAPEAVSYPFGYGLGYTTFEWTDAAVRRSGTDYAVTLRVTNTGSRAGREVVELYVAAPQGALPKPVRELRAFAKSRELQPGESQALTLRFAAADLASFDERISAFVVDSGRYMAELGRSADDIVQWLPFVAKASERKVHDVLKPQEPLQRLKF</sequence>
<dbReference type="EMBL" id="VVUY01000010">
    <property type="protein sequence ID" value="KAA2558911.1"/>
    <property type="molecule type" value="Genomic_DNA"/>
</dbReference>
<dbReference type="InterPro" id="IPR001764">
    <property type="entry name" value="Glyco_hydro_3_N"/>
</dbReference>
<dbReference type="Gene3D" id="3.20.20.300">
    <property type="entry name" value="Glycoside hydrolase, family 3, N-terminal domain"/>
    <property type="match status" value="1"/>
</dbReference>
<gene>
    <name evidence="7" type="ORF">F2S36_11500</name>
</gene>
<keyword evidence="5" id="KW-0732">Signal</keyword>
<evidence type="ECO:0000259" key="6">
    <source>
        <dbReference type="SMART" id="SM01217"/>
    </source>
</evidence>
<dbReference type="InterPro" id="IPR019800">
    <property type="entry name" value="Glyco_hydro_3_AS"/>
</dbReference>
<evidence type="ECO:0000313" key="7">
    <source>
        <dbReference type="EMBL" id="KAA2558911.1"/>
    </source>
</evidence>
<name>A0A9P3ZHD8_9BACT</name>
<dbReference type="Pfam" id="PF14310">
    <property type="entry name" value="Fn3-like"/>
    <property type="match status" value="1"/>
</dbReference>
<evidence type="ECO:0000256" key="3">
    <source>
        <dbReference type="ARBA" id="ARBA00023277"/>
    </source>
</evidence>
<comment type="similarity">
    <text evidence="1 4">Belongs to the glycosyl hydrolase 3 family.</text>
</comment>
<dbReference type="PANTHER" id="PTHR42715:SF10">
    <property type="entry name" value="BETA-GLUCOSIDASE"/>
    <property type="match status" value="1"/>
</dbReference>
<dbReference type="PANTHER" id="PTHR42715">
    <property type="entry name" value="BETA-GLUCOSIDASE"/>
    <property type="match status" value="1"/>
</dbReference>
<dbReference type="InterPro" id="IPR036881">
    <property type="entry name" value="Glyco_hydro_3_C_sf"/>
</dbReference>
<proteinExistence type="inferred from homology"/>
<dbReference type="InterPro" id="IPR036962">
    <property type="entry name" value="Glyco_hydro_3_N_sf"/>
</dbReference>
<dbReference type="PRINTS" id="PR00133">
    <property type="entry name" value="GLHYDRLASE3"/>
</dbReference>
<dbReference type="GO" id="GO:0004553">
    <property type="term" value="F:hydrolase activity, hydrolyzing O-glycosyl compounds"/>
    <property type="evidence" value="ECO:0007669"/>
    <property type="project" value="InterPro"/>
</dbReference>
<dbReference type="Gene3D" id="3.40.50.1700">
    <property type="entry name" value="Glycoside hydrolase family 3 C-terminal domain"/>
    <property type="match status" value="1"/>
</dbReference>
<evidence type="ECO:0000256" key="5">
    <source>
        <dbReference type="SAM" id="SignalP"/>
    </source>
</evidence>
<accession>A0A9P3ZHD8</accession>
<feature type="domain" description="Fibronectin type III-like" evidence="6">
    <location>
        <begin position="672"/>
        <end position="743"/>
    </location>
</feature>
<dbReference type="SUPFAM" id="SSF52279">
    <property type="entry name" value="Beta-D-glucan exohydrolase, C-terminal domain"/>
    <property type="match status" value="1"/>
</dbReference>